<dbReference type="EMBL" id="CP034550">
    <property type="protein sequence ID" value="QFZ21184.1"/>
    <property type="molecule type" value="Genomic_DNA"/>
</dbReference>
<name>A0A5Q0H5H1_SACSY</name>
<feature type="transmembrane region" description="Helical" evidence="1">
    <location>
        <begin position="75"/>
        <end position="94"/>
    </location>
</feature>
<dbReference type="KEGG" id="ssyi:EKG83_30760"/>
<feature type="transmembrane region" description="Helical" evidence="1">
    <location>
        <begin position="20"/>
        <end position="43"/>
    </location>
</feature>
<keyword evidence="1" id="KW-1133">Transmembrane helix</keyword>
<feature type="transmembrane region" description="Helical" evidence="1">
    <location>
        <begin position="49"/>
        <end position="68"/>
    </location>
</feature>
<reference evidence="3" key="1">
    <citation type="journal article" date="2021" name="Curr. Microbiol.">
        <title>Complete genome of nocamycin-producing strain Saccharothrix syringae NRRL B-16468 reveals the biosynthetic potential for secondary metabolites.</title>
        <authorList>
            <person name="Mo X."/>
            <person name="Yang S."/>
        </authorList>
    </citation>
    <scope>NUCLEOTIDE SEQUENCE [LARGE SCALE GENOMIC DNA]</scope>
    <source>
        <strain evidence="3">ATCC 51364 / DSM 43886 / JCM 6844 / KCTC 9398 / NBRC 14523 / NRRL B-16468 / INA 2240</strain>
    </source>
</reference>
<sequence>MTAIGAPPGSRPGARAATLAAFRVVMSSLLVLHGGAGLVGALSGTAGPAWPWLGASVVAVAAGVLVLLGLRTRTAALVAAASMAYSHLAVSFPADVPVPDGAELTPVFGWTFLLLALFGPGALALDPVLRRRGRP</sequence>
<keyword evidence="1" id="KW-0812">Transmembrane</keyword>
<dbReference type="Proteomes" id="UP000325787">
    <property type="component" value="Chromosome"/>
</dbReference>
<keyword evidence="1" id="KW-0472">Membrane</keyword>
<evidence type="ECO:0000313" key="2">
    <source>
        <dbReference type="EMBL" id="QFZ21184.1"/>
    </source>
</evidence>
<accession>A0A5Q0H5H1</accession>
<feature type="transmembrane region" description="Helical" evidence="1">
    <location>
        <begin position="106"/>
        <end position="125"/>
    </location>
</feature>
<organism evidence="2 3">
    <name type="scientific">Saccharothrix syringae</name>
    <name type="common">Nocardiopsis syringae</name>
    <dbReference type="NCBI Taxonomy" id="103733"/>
    <lineage>
        <taxon>Bacteria</taxon>
        <taxon>Bacillati</taxon>
        <taxon>Actinomycetota</taxon>
        <taxon>Actinomycetes</taxon>
        <taxon>Pseudonocardiales</taxon>
        <taxon>Pseudonocardiaceae</taxon>
        <taxon>Saccharothrix</taxon>
    </lineage>
</organism>
<dbReference type="AlphaFoldDB" id="A0A5Q0H5H1"/>
<evidence type="ECO:0000256" key="1">
    <source>
        <dbReference type="SAM" id="Phobius"/>
    </source>
</evidence>
<evidence type="ECO:0008006" key="4">
    <source>
        <dbReference type="Google" id="ProtNLM"/>
    </source>
</evidence>
<dbReference type="RefSeq" id="WP_051766182.1">
    <property type="nucleotide sequence ID" value="NZ_CP034550.1"/>
</dbReference>
<proteinExistence type="predicted"/>
<evidence type="ECO:0000313" key="3">
    <source>
        <dbReference type="Proteomes" id="UP000325787"/>
    </source>
</evidence>
<protein>
    <recommendedName>
        <fullName evidence="4">DoxX family membrane protein</fullName>
    </recommendedName>
</protein>
<keyword evidence="3" id="KW-1185">Reference proteome</keyword>
<gene>
    <name evidence="2" type="ORF">EKG83_30760</name>
</gene>